<dbReference type="AlphaFoldDB" id="A0A815I5G3"/>
<evidence type="ECO:0000313" key="2">
    <source>
        <dbReference type="EMBL" id="CAF1363206.1"/>
    </source>
</evidence>
<feature type="compositionally biased region" description="Gly residues" evidence="1">
    <location>
        <begin position="1"/>
        <end position="10"/>
    </location>
</feature>
<sequence>MPAKAGGGTGASRSRRNINADNKAQQSATTQQNEHVGRSSIAKTTSQPKFNIAPLVLEGAKINKIQLNDILKQHLSDVRITDIQLSRTGIFTLYSADVKSFNRLLNELTAILESNGQASVKVYVPRSIQRITDTEKVAFIKRVDLELPTERIAEALKTVGLDVTNVIRLAGKDGKTPTRTVKVTFSDAQNRNTFVHTGLQVDCMHFTAEPAVQNSKPVQCYICLKYNHVAKYCRTKQQVCARCGENHSVEQCTAASDAVKCPNCKGNHLATSKDCSYYLEQEKRMLNLINQYASPNKQITTAPALHNHNEFPPLPTSSQRRQDFLNHELFDEIINALSSKMEKIIEETTTRLFKKLKQKITHMETTLGLKTKTNHDSVEDISDSDPNDEETANLPETTTKTTTKKTTHTSQVTTAQGGRKKQDQTHKRARSANTSHDSTTLPNKDMKTSDDNDQPLSH</sequence>
<reference evidence="2" key="1">
    <citation type="submission" date="2021-02" db="EMBL/GenBank/DDBJ databases">
        <authorList>
            <person name="Nowell W R."/>
        </authorList>
    </citation>
    <scope>NUCLEOTIDE SEQUENCE</scope>
</reference>
<keyword evidence="3" id="KW-1185">Reference proteome</keyword>
<dbReference type="Proteomes" id="UP000663828">
    <property type="component" value="Unassembled WGS sequence"/>
</dbReference>
<dbReference type="Gene3D" id="4.10.60.10">
    <property type="entry name" value="Zinc finger, CCHC-type"/>
    <property type="match status" value="1"/>
</dbReference>
<evidence type="ECO:0000256" key="1">
    <source>
        <dbReference type="SAM" id="MobiDB-lite"/>
    </source>
</evidence>
<comment type="caution">
    <text evidence="2">The sequence shown here is derived from an EMBL/GenBank/DDBJ whole genome shotgun (WGS) entry which is preliminary data.</text>
</comment>
<evidence type="ECO:0000313" key="3">
    <source>
        <dbReference type="Proteomes" id="UP000663828"/>
    </source>
</evidence>
<feature type="compositionally biased region" description="Polar residues" evidence="1">
    <location>
        <begin position="17"/>
        <end position="34"/>
    </location>
</feature>
<dbReference type="EMBL" id="CAJNOR010002974">
    <property type="protein sequence ID" value="CAF1363206.1"/>
    <property type="molecule type" value="Genomic_DNA"/>
</dbReference>
<evidence type="ECO:0008006" key="4">
    <source>
        <dbReference type="Google" id="ProtNLM"/>
    </source>
</evidence>
<accession>A0A815I5G3</accession>
<name>A0A815I5G3_ADIRI</name>
<proteinExistence type="predicted"/>
<feature type="compositionally biased region" description="Polar residues" evidence="1">
    <location>
        <begin position="431"/>
        <end position="442"/>
    </location>
</feature>
<feature type="region of interest" description="Disordered" evidence="1">
    <location>
        <begin position="1"/>
        <end position="43"/>
    </location>
</feature>
<feature type="region of interest" description="Disordered" evidence="1">
    <location>
        <begin position="367"/>
        <end position="458"/>
    </location>
</feature>
<gene>
    <name evidence="2" type="ORF">XAT740_LOCUS32131</name>
</gene>
<organism evidence="2 3">
    <name type="scientific">Adineta ricciae</name>
    <name type="common">Rotifer</name>
    <dbReference type="NCBI Taxonomy" id="249248"/>
    <lineage>
        <taxon>Eukaryota</taxon>
        <taxon>Metazoa</taxon>
        <taxon>Spiralia</taxon>
        <taxon>Gnathifera</taxon>
        <taxon>Rotifera</taxon>
        <taxon>Eurotatoria</taxon>
        <taxon>Bdelloidea</taxon>
        <taxon>Adinetida</taxon>
        <taxon>Adinetidae</taxon>
        <taxon>Adineta</taxon>
    </lineage>
</organism>
<feature type="compositionally biased region" description="Acidic residues" evidence="1">
    <location>
        <begin position="379"/>
        <end position="391"/>
    </location>
</feature>
<protein>
    <recommendedName>
        <fullName evidence="4">Gag-like protein</fullName>
    </recommendedName>
</protein>